<dbReference type="GO" id="GO:0005737">
    <property type="term" value="C:cytoplasm"/>
    <property type="evidence" value="ECO:0007669"/>
    <property type="project" value="TreeGrafter"/>
</dbReference>
<dbReference type="Pfam" id="PF00441">
    <property type="entry name" value="Acyl-CoA_dh_1"/>
    <property type="match status" value="1"/>
</dbReference>
<sequence>MATKMRTFSREEVSKHNRRDDLWVIIEDSVYDLTHFAEEHPGGLPVIMDPEIAGQDATAAFYGLHRHEVLSKPEYQLLRIGVVEGVEAIKILGGRGPQLSRVPHAEPTWLAEGYHSPYYNQSHRDFQMAMRLLFSEVVMPDALVKEETGGQPSQEVMDKLMDCNLPAMRLGPGKHLQGRKLMYGIVKPEEYDYFHELILNQELARSVMRGYGDAILSGLVIGLPPVINFGNEQLKARVVPEALSGKKTICLAISEAQAGSDVSGLHTTAVKTPDGEHWIINGSKKWITNGVYADYFTVGCKTEDGLTVILVERSPGLETRPIKTSYSSSPGTAFVTFDNVKVPVSNTLGGEGNGIFVILSNFNHERWVMCCCSARSQMLVVEECLKWMNQRIVEGDDPTQGALRSRVAAMIARAETTQNWLENITHQMCNMSYKEQAKKLAGPISLLKSYATQAAQDSAKDAMQIFGSHGLQKTGVGLFVEHYYRTVPFDALLGGAEDVLSDLGVRQALRAMPKNTRL</sequence>
<keyword evidence="5" id="KW-0560">Oxidoreductase</keyword>
<dbReference type="SUPFAM" id="SSF47203">
    <property type="entry name" value="Acyl-CoA dehydrogenase C-terminal domain-like"/>
    <property type="match status" value="1"/>
</dbReference>
<dbReference type="InterPro" id="IPR006089">
    <property type="entry name" value="Acyl-CoA_DH_CS"/>
</dbReference>
<dbReference type="InterPro" id="IPR013786">
    <property type="entry name" value="AcylCoA_DH/ox_N"/>
</dbReference>
<protein>
    <submittedName>
        <fullName evidence="7">Acyl-CoA dehydrogenase</fullName>
    </submittedName>
</protein>
<evidence type="ECO:0000256" key="3">
    <source>
        <dbReference type="ARBA" id="ARBA00022630"/>
    </source>
</evidence>
<dbReference type="Gene3D" id="1.20.140.10">
    <property type="entry name" value="Butyryl-CoA Dehydrogenase, subunit A, domain 3"/>
    <property type="match status" value="1"/>
</dbReference>
<comment type="similarity">
    <text evidence="2">Belongs to the acyl-CoA dehydrogenase family.</text>
</comment>
<dbReference type="EMBL" id="ML210167">
    <property type="protein sequence ID" value="TFK27197.1"/>
    <property type="molecule type" value="Genomic_DNA"/>
</dbReference>
<dbReference type="Pfam" id="PF02770">
    <property type="entry name" value="Acyl-CoA_dh_M"/>
    <property type="match status" value="1"/>
</dbReference>
<comment type="cofactor">
    <cofactor evidence="1">
        <name>FAD</name>
        <dbReference type="ChEBI" id="CHEBI:57692"/>
    </cofactor>
</comment>
<dbReference type="PANTHER" id="PTHR48083">
    <property type="entry name" value="MEDIUM-CHAIN SPECIFIC ACYL-COA DEHYDROGENASE, MITOCHONDRIAL-RELATED"/>
    <property type="match status" value="1"/>
</dbReference>
<dbReference type="Pfam" id="PF02771">
    <property type="entry name" value="Acyl-CoA_dh_N"/>
    <property type="match status" value="1"/>
</dbReference>
<keyword evidence="4" id="KW-0274">FAD</keyword>
<dbReference type="Proteomes" id="UP000307440">
    <property type="component" value="Unassembled WGS sequence"/>
</dbReference>
<evidence type="ECO:0000256" key="1">
    <source>
        <dbReference type="ARBA" id="ARBA00001974"/>
    </source>
</evidence>
<name>A0A5C3L2Z5_COPMA</name>
<proteinExistence type="inferred from homology"/>
<gene>
    <name evidence="7" type="ORF">FA15DRAFT_228795</name>
</gene>
<dbReference type="STRING" id="230819.A0A5C3L2Z5"/>
<dbReference type="InterPro" id="IPR046373">
    <property type="entry name" value="Acyl-CoA_Oxase/DH_mid-dom_sf"/>
</dbReference>
<dbReference type="InterPro" id="IPR001199">
    <property type="entry name" value="Cyt_B5-like_heme/steroid-bd"/>
</dbReference>
<dbReference type="GO" id="GO:0003995">
    <property type="term" value="F:acyl-CoA dehydrogenase activity"/>
    <property type="evidence" value="ECO:0007669"/>
    <property type="project" value="InterPro"/>
</dbReference>
<dbReference type="Gene3D" id="1.10.540.10">
    <property type="entry name" value="Acyl-CoA dehydrogenase/oxidase, N-terminal domain"/>
    <property type="match status" value="1"/>
</dbReference>
<dbReference type="InterPro" id="IPR009100">
    <property type="entry name" value="AcylCoA_DH/oxidase_NM_dom_sf"/>
</dbReference>
<dbReference type="GO" id="GO:0050660">
    <property type="term" value="F:flavin adenine dinucleotide binding"/>
    <property type="evidence" value="ECO:0007669"/>
    <property type="project" value="InterPro"/>
</dbReference>
<dbReference type="AlphaFoldDB" id="A0A5C3L2Z5"/>
<keyword evidence="8" id="KW-1185">Reference proteome</keyword>
<dbReference type="Pfam" id="PF00173">
    <property type="entry name" value="Cyt-b5"/>
    <property type="match status" value="1"/>
</dbReference>
<evidence type="ECO:0000259" key="6">
    <source>
        <dbReference type="PROSITE" id="PS50255"/>
    </source>
</evidence>
<accession>A0A5C3L2Z5</accession>
<dbReference type="InterPro" id="IPR006091">
    <property type="entry name" value="Acyl-CoA_Oxase/DH_mid-dom"/>
</dbReference>
<feature type="domain" description="Cytochrome b5 heme-binding" evidence="6">
    <location>
        <begin position="5"/>
        <end position="84"/>
    </location>
</feature>
<evidence type="ECO:0000256" key="5">
    <source>
        <dbReference type="ARBA" id="ARBA00023002"/>
    </source>
</evidence>
<dbReference type="Gene3D" id="2.40.110.10">
    <property type="entry name" value="Butyryl-CoA Dehydrogenase, subunit A, domain 2"/>
    <property type="match status" value="1"/>
</dbReference>
<dbReference type="InterPro" id="IPR009075">
    <property type="entry name" value="AcylCo_DH/oxidase_C"/>
</dbReference>
<dbReference type="PROSITE" id="PS00072">
    <property type="entry name" value="ACYL_COA_DH_1"/>
    <property type="match status" value="1"/>
</dbReference>
<reference evidence="7 8" key="1">
    <citation type="journal article" date="2019" name="Nat. Ecol. Evol.">
        <title>Megaphylogeny resolves global patterns of mushroom evolution.</title>
        <authorList>
            <person name="Varga T."/>
            <person name="Krizsan K."/>
            <person name="Foldi C."/>
            <person name="Dima B."/>
            <person name="Sanchez-Garcia M."/>
            <person name="Sanchez-Ramirez S."/>
            <person name="Szollosi G.J."/>
            <person name="Szarkandi J.G."/>
            <person name="Papp V."/>
            <person name="Albert L."/>
            <person name="Andreopoulos W."/>
            <person name="Angelini C."/>
            <person name="Antonin V."/>
            <person name="Barry K.W."/>
            <person name="Bougher N.L."/>
            <person name="Buchanan P."/>
            <person name="Buyck B."/>
            <person name="Bense V."/>
            <person name="Catcheside P."/>
            <person name="Chovatia M."/>
            <person name="Cooper J."/>
            <person name="Damon W."/>
            <person name="Desjardin D."/>
            <person name="Finy P."/>
            <person name="Geml J."/>
            <person name="Haridas S."/>
            <person name="Hughes K."/>
            <person name="Justo A."/>
            <person name="Karasinski D."/>
            <person name="Kautmanova I."/>
            <person name="Kiss B."/>
            <person name="Kocsube S."/>
            <person name="Kotiranta H."/>
            <person name="LaButti K.M."/>
            <person name="Lechner B.E."/>
            <person name="Liimatainen K."/>
            <person name="Lipzen A."/>
            <person name="Lukacs Z."/>
            <person name="Mihaltcheva S."/>
            <person name="Morgado L.N."/>
            <person name="Niskanen T."/>
            <person name="Noordeloos M.E."/>
            <person name="Ohm R.A."/>
            <person name="Ortiz-Santana B."/>
            <person name="Ovrebo C."/>
            <person name="Racz N."/>
            <person name="Riley R."/>
            <person name="Savchenko A."/>
            <person name="Shiryaev A."/>
            <person name="Soop K."/>
            <person name="Spirin V."/>
            <person name="Szebenyi C."/>
            <person name="Tomsovsky M."/>
            <person name="Tulloss R.E."/>
            <person name="Uehling J."/>
            <person name="Grigoriev I.V."/>
            <person name="Vagvolgyi C."/>
            <person name="Papp T."/>
            <person name="Martin F.M."/>
            <person name="Miettinen O."/>
            <person name="Hibbett D.S."/>
            <person name="Nagy L.G."/>
        </authorList>
    </citation>
    <scope>NUCLEOTIDE SEQUENCE [LARGE SCALE GENOMIC DNA]</scope>
    <source>
        <strain evidence="7 8">CBS 121175</strain>
    </source>
</reference>
<keyword evidence="3" id="KW-0285">Flavoprotein</keyword>
<dbReference type="SUPFAM" id="SSF55856">
    <property type="entry name" value="Cytochrome b5-like heme/steroid binding domain"/>
    <property type="match status" value="1"/>
</dbReference>
<dbReference type="InterPro" id="IPR050741">
    <property type="entry name" value="Acyl-CoA_dehydrogenase"/>
</dbReference>
<organism evidence="7 8">
    <name type="scientific">Coprinopsis marcescibilis</name>
    <name type="common">Agaric fungus</name>
    <name type="synonym">Psathyrella marcescibilis</name>
    <dbReference type="NCBI Taxonomy" id="230819"/>
    <lineage>
        <taxon>Eukaryota</taxon>
        <taxon>Fungi</taxon>
        <taxon>Dikarya</taxon>
        <taxon>Basidiomycota</taxon>
        <taxon>Agaricomycotina</taxon>
        <taxon>Agaricomycetes</taxon>
        <taxon>Agaricomycetidae</taxon>
        <taxon>Agaricales</taxon>
        <taxon>Agaricineae</taxon>
        <taxon>Psathyrellaceae</taxon>
        <taxon>Coprinopsis</taxon>
    </lineage>
</organism>
<evidence type="ECO:0000313" key="8">
    <source>
        <dbReference type="Proteomes" id="UP000307440"/>
    </source>
</evidence>
<dbReference type="SUPFAM" id="SSF56645">
    <property type="entry name" value="Acyl-CoA dehydrogenase NM domain-like"/>
    <property type="match status" value="1"/>
</dbReference>
<dbReference type="InterPro" id="IPR037069">
    <property type="entry name" value="AcylCoA_DH/ox_N_sf"/>
</dbReference>
<dbReference type="PROSITE" id="PS50255">
    <property type="entry name" value="CYTOCHROME_B5_2"/>
    <property type="match status" value="1"/>
</dbReference>
<dbReference type="SMART" id="SM01117">
    <property type="entry name" value="Cyt-b5"/>
    <property type="match status" value="1"/>
</dbReference>
<dbReference type="Gene3D" id="3.10.120.10">
    <property type="entry name" value="Cytochrome b5-like heme/steroid binding domain"/>
    <property type="match status" value="1"/>
</dbReference>
<dbReference type="InterPro" id="IPR036250">
    <property type="entry name" value="AcylCo_DH-like_C"/>
</dbReference>
<evidence type="ECO:0000256" key="4">
    <source>
        <dbReference type="ARBA" id="ARBA00022827"/>
    </source>
</evidence>
<dbReference type="OrthoDB" id="2588832at2759"/>
<dbReference type="GO" id="GO:0033539">
    <property type="term" value="P:fatty acid beta-oxidation using acyl-CoA dehydrogenase"/>
    <property type="evidence" value="ECO:0007669"/>
    <property type="project" value="TreeGrafter"/>
</dbReference>
<dbReference type="PANTHER" id="PTHR48083:SF28">
    <property type="entry name" value="ACYL-COA DEHYDROGENASE FAMILY PROTEIN (AFU_ORTHOLOGUE AFUA_6G10880)-RELATED"/>
    <property type="match status" value="1"/>
</dbReference>
<evidence type="ECO:0000313" key="7">
    <source>
        <dbReference type="EMBL" id="TFK27197.1"/>
    </source>
</evidence>
<evidence type="ECO:0000256" key="2">
    <source>
        <dbReference type="ARBA" id="ARBA00009347"/>
    </source>
</evidence>
<dbReference type="InterPro" id="IPR036400">
    <property type="entry name" value="Cyt_B5-like_heme/steroid_sf"/>
</dbReference>